<keyword evidence="2" id="KW-1185">Reference proteome</keyword>
<evidence type="ECO:0000313" key="1">
    <source>
        <dbReference type="EMBL" id="MDQ0350158.1"/>
    </source>
</evidence>
<organism evidence="1 2">
    <name type="scientific">Ancylobacter vacuolatus</name>
    <dbReference type="NCBI Taxonomy" id="223389"/>
    <lineage>
        <taxon>Bacteria</taxon>
        <taxon>Pseudomonadati</taxon>
        <taxon>Pseudomonadota</taxon>
        <taxon>Alphaproteobacteria</taxon>
        <taxon>Hyphomicrobiales</taxon>
        <taxon>Xanthobacteraceae</taxon>
        <taxon>Ancylobacter</taxon>
    </lineage>
</organism>
<name>A0ABU0DPE1_9HYPH</name>
<proteinExistence type="predicted"/>
<comment type="caution">
    <text evidence="1">The sequence shown here is derived from an EMBL/GenBank/DDBJ whole genome shotgun (WGS) entry which is preliminary data.</text>
</comment>
<protein>
    <submittedName>
        <fullName evidence="1">Transposase-like protein</fullName>
    </submittedName>
</protein>
<accession>A0ABU0DPE1</accession>
<sequence>MRGVAGAQADRDLDVHKNVLRKWIREAKASKRLRSLMADQGITCSMRRSVNVWDNAAM</sequence>
<gene>
    <name evidence="1" type="ORF">J2S76_004615</name>
</gene>
<dbReference type="EMBL" id="JAUSUH010000019">
    <property type="protein sequence ID" value="MDQ0350158.1"/>
    <property type="molecule type" value="Genomic_DNA"/>
</dbReference>
<reference evidence="1 2" key="1">
    <citation type="submission" date="2023-07" db="EMBL/GenBank/DDBJ databases">
        <title>Genomic Encyclopedia of Type Strains, Phase IV (KMG-IV): sequencing the most valuable type-strain genomes for metagenomic binning, comparative biology and taxonomic classification.</title>
        <authorList>
            <person name="Goeker M."/>
        </authorList>
    </citation>
    <scope>NUCLEOTIDE SEQUENCE [LARGE SCALE GENOMIC DNA]</scope>
    <source>
        <strain evidence="1 2">DSM 1277</strain>
    </source>
</reference>
<dbReference type="Proteomes" id="UP001238467">
    <property type="component" value="Unassembled WGS sequence"/>
</dbReference>
<evidence type="ECO:0000313" key="2">
    <source>
        <dbReference type="Proteomes" id="UP001238467"/>
    </source>
</evidence>